<keyword evidence="9 12" id="KW-0472">Membrane</keyword>
<name>A0ABR6NKY7_9SPHN</name>
<feature type="transmembrane region" description="Helical" evidence="12">
    <location>
        <begin position="170"/>
        <end position="192"/>
    </location>
</feature>
<dbReference type="EC" id="1.17.99.9" evidence="12"/>
<feature type="transmembrane region" description="Helical" evidence="12">
    <location>
        <begin position="300"/>
        <end position="327"/>
    </location>
</feature>
<evidence type="ECO:0000256" key="1">
    <source>
        <dbReference type="ARBA" id="ARBA00001970"/>
    </source>
</evidence>
<evidence type="ECO:0000256" key="10">
    <source>
        <dbReference type="ARBA" id="ARBA00044501"/>
    </source>
</evidence>
<comment type="pathway">
    <text evidence="10 12">Porphyrin-containing compound metabolism; heme A biosynthesis; heme A from heme O: step 1/1.</text>
</comment>
<accession>A0ABR6NKY7</accession>
<evidence type="ECO:0000256" key="2">
    <source>
        <dbReference type="ARBA" id="ARBA00004141"/>
    </source>
</evidence>
<dbReference type="EMBL" id="JACHKA010000001">
    <property type="protein sequence ID" value="MBB5987933.1"/>
    <property type="molecule type" value="Genomic_DNA"/>
</dbReference>
<dbReference type="PANTHER" id="PTHR23289:SF2">
    <property type="entry name" value="CYTOCHROME C OXIDASE ASSEMBLY PROTEIN COX15 HOMOLOG"/>
    <property type="match status" value="1"/>
</dbReference>
<evidence type="ECO:0000256" key="6">
    <source>
        <dbReference type="ARBA" id="ARBA00023002"/>
    </source>
</evidence>
<dbReference type="PANTHER" id="PTHR23289">
    <property type="entry name" value="CYTOCHROME C OXIDASE ASSEMBLY PROTEIN COX15"/>
    <property type="match status" value="1"/>
</dbReference>
<keyword evidence="4 12" id="KW-0479">Metal-binding</keyword>
<dbReference type="Pfam" id="PF02628">
    <property type="entry name" value="COX15-CtaA"/>
    <property type="match status" value="1"/>
</dbReference>
<evidence type="ECO:0000256" key="5">
    <source>
        <dbReference type="ARBA" id="ARBA00022989"/>
    </source>
</evidence>
<dbReference type="Proteomes" id="UP001138540">
    <property type="component" value="Unassembled WGS sequence"/>
</dbReference>
<keyword evidence="8 12" id="KW-0350">Heme biosynthesis</keyword>
<evidence type="ECO:0000313" key="13">
    <source>
        <dbReference type="EMBL" id="MBB5987933.1"/>
    </source>
</evidence>
<evidence type="ECO:0000256" key="4">
    <source>
        <dbReference type="ARBA" id="ARBA00022723"/>
    </source>
</evidence>
<comment type="catalytic activity">
    <reaction evidence="11">
        <text>Fe(II)-heme o + 2 A + H2O = Fe(II)-heme a + 2 AH2</text>
        <dbReference type="Rhea" id="RHEA:63388"/>
        <dbReference type="ChEBI" id="CHEBI:13193"/>
        <dbReference type="ChEBI" id="CHEBI:15377"/>
        <dbReference type="ChEBI" id="CHEBI:17499"/>
        <dbReference type="ChEBI" id="CHEBI:60530"/>
        <dbReference type="ChEBI" id="CHEBI:61715"/>
        <dbReference type="EC" id="1.17.99.9"/>
    </reaction>
    <physiologicalReaction direction="left-to-right" evidence="11">
        <dbReference type="Rhea" id="RHEA:63389"/>
    </physiologicalReaction>
</comment>
<feature type="transmembrane region" description="Helical" evidence="12">
    <location>
        <begin position="213"/>
        <end position="236"/>
    </location>
</feature>
<evidence type="ECO:0000256" key="9">
    <source>
        <dbReference type="ARBA" id="ARBA00023136"/>
    </source>
</evidence>
<keyword evidence="12" id="KW-1003">Cell membrane</keyword>
<feature type="transmembrane region" description="Helical" evidence="12">
    <location>
        <begin position="140"/>
        <end position="158"/>
    </location>
</feature>
<evidence type="ECO:0000256" key="11">
    <source>
        <dbReference type="ARBA" id="ARBA00048044"/>
    </source>
</evidence>
<comment type="similarity">
    <text evidence="12">Belongs to the COX15/CtaA family. Type 2 subfamily.</text>
</comment>
<evidence type="ECO:0000256" key="8">
    <source>
        <dbReference type="ARBA" id="ARBA00023133"/>
    </source>
</evidence>
<feature type="transmembrane region" description="Helical" evidence="12">
    <location>
        <begin position="110"/>
        <end position="128"/>
    </location>
</feature>
<dbReference type="RefSeq" id="WP_184156644.1">
    <property type="nucleotide sequence ID" value="NZ_JACHKA010000001.1"/>
</dbReference>
<sequence>MAEFAQMTPSRASIAPGGPARPALLARWLFVIAGLILFMVAVGGVTRLTESGLSITEWKPVTGAIPPLTEADWQAEFAAYKQSSQYALMNQGMTLAAFKQIYFWEYFHRLLGRLIGLAYAVPLVWFAARRAVPRGYGPRLIVLLLLGGAQGAVGWFMVRSGLTDRVNVEPAMLAAHLGMALILLAAVVWTACDFARLARTPHGGSARLKLAGAIPALLLFLQILLGALTAGLRAGYVANTWPLMNDHLVPEGITWWGSFWMTLTSDPFLVHFLHRWWAWVAAGAIIWMAGWLHRTGSTGLAYALLAITLAQIMLGIATVITGVALVLAVAHQLVGALLLGVAVMGAHRLGTPRAA</sequence>
<keyword evidence="5 12" id="KW-1133">Transmembrane helix</keyword>
<evidence type="ECO:0000256" key="3">
    <source>
        <dbReference type="ARBA" id="ARBA00022692"/>
    </source>
</evidence>
<evidence type="ECO:0000256" key="7">
    <source>
        <dbReference type="ARBA" id="ARBA00023004"/>
    </source>
</evidence>
<evidence type="ECO:0000313" key="14">
    <source>
        <dbReference type="Proteomes" id="UP001138540"/>
    </source>
</evidence>
<dbReference type="InterPro" id="IPR023754">
    <property type="entry name" value="HemeA_Synthase_type2"/>
</dbReference>
<dbReference type="HAMAP" id="MF_01665">
    <property type="entry name" value="HemeA_synth_type2"/>
    <property type="match status" value="1"/>
</dbReference>
<feature type="transmembrane region" description="Helical" evidence="12">
    <location>
        <begin position="25"/>
        <end position="45"/>
    </location>
</feature>
<feature type="binding site" description="axial binding residue" evidence="12">
    <location>
        <position position="331"/>
    </location>
    <ligand>
        <name>heme</name>
        <dbReference type="ChEBI" id="CHEBI:30413"/>
    </ligand>
    <ligandPart>
        <name>Fe</name>
        <dbReference type="ChEBI" id="CHEBI:18248"/>
    </ligandPart>
</feature>
<keyword evidence="14" id="KW-1185">Reference proteome</keyword>
<comment type="caution">
    <text evidence="13">The sequence shown here is derived from an EMBL/GenBank/DDBJ whole genome shotgun (WGS) entry which is preliminary data.</text>
</comment>
<organism evidence="13 14">
    <name type="scientific">Sphingobium lignivorans</name>
    <dbReference type="NCBI Taxonomy" id="2735886"/>
    <lineage>
        <taxon>Bacteria</taxon>
        <taxon>Pseudomonadati</taxon>
        <taxon>Pseudomonadota</taxon>
        <taxon>Alphaproteobacteria</taxon>
        <taxon>Sphingomonadales</taxon>
        <taxon>Sphingomonadaceae</taxon>
        <taxon>Sphingobium</taxon>
    </lineage>
</organism>
<feature type="binding site" description="axial binding residue" evidence="12">
    <location>
        <position position="274"/>
    </location>
    <ligand>
        <name>heme</name>
        <dbReference type="ChEBI" id="CHEBI:30413"/>
    </ligand>
    <ligandPart>
        <name>Fe</name>
        <dbReference type="ChEBI" id="CHEBI:18248"/>
    </ligandPart>
</feature>
<evidence type="ECO:0000256" key="12">
    <source>
        <dbReference type="HAMAP-Rule" id="MF_01665"/>
    </source>
</evidence>
<keyword evidence="6 12" id="KW-0560">Oxidoreductase</keyword>
<feature type="transmembrane region" description="Helical" evidence="12">
    <location>
        <begin position="276"/>
        <end position="293"/>
    </location>
</feature>
<comment type="function">
    <text evidence="12">Catalyzes the conversion of heme O to heme A by two successive hydroxylations of the methyl group at C8. The first hydroxylation forms heme I, the second hydroxylation results in an unstable dihydroxymethyl group, which spontaneously dehydrates, resulting in the formyl group of heme A.</text>
</comment>
<comment type="subunit">
    <text evidence="12">Interacts with CtaB.</text>
</comment>
<dbReference type="InterPro" id="IPR003780">
    <property type="entry name" value="COX15/CtaA_fam"/>
</dbReference>
<comment type="subcellular location">
    <subcellularLocation>
        <location evidence="12">Cell membrane</location>
        <topology evidence="12">Multi-pass membrane protein</topology>
    </subcellularLocation>
    <subcellularLocation>
        <location evidence="2">Membrane</location>
        <topology evidence="2">Multi-pass membrane protein</topology>
    </subcellularLocation>
</comment>
<keyword evidence="7 12" id="KW-0408">Iron</keyword>
<protein>
    <recommendedName>
        <fullName evidence="12">Heme A synthase</fullName>
        <shortName evidence="12">HAS</shortName>
        <ecNumber evidence="12">1.17.99.9</ecNumber>
    </recommendedName>
    <alternativeName>
        <fullName evidence="12">Cytochrome aa3-controlling protein</fullName>
    </alternativeName>
</protein>
<gene>
    <name evidence="12" type="primary">ctaA</name>
    <name evidence="13" type="ORF">HNP60_003907</name>
</gene>
<reference evidence="13 14" key="1">
    <citation type="submission" date="2020-08" db="EMBL/GenBank/DDBJ databases">
        <title>Exploring microbial biodiversity for novel pathways involved in the catabolism of aromatic compounds derived from lignin.</title>
        <authorList>
            <person name="Elkins J."/>
        </authorList>
    </citation>
    <scope>NUCLEOTIDE SEQUENCE [LARGE SCALE GENOMIC DNA]</scope>
    <source>
        <strain evidence="13 14">B1D3A</strain>
    </source>
</reference>
<proteinExistence type="inferred from homology"/>
<keyword evidence="3 12" id="KW-0812">Transmembrane</keyword>
<feature type="transmembrane region" description="Helical" evidence="12">
    <location>
        <begin position="333"/>
        <end position="350"/>
    </location>
</feature>
<comment type="cofactor">
    <cofactor evidence="1 12">
        <name>heme b</name>
        <dbReference type="ChEBI" id="CHEBI:60344"/>
    </cofactor>
</comment>